<dbReference type="InterPro" id="IPR001206">
    <property type="entry name" value="Diacylglycerol_kinase_cat_dom"/>
</dbReference>
<dbReference type="Gene3D" id="3.40.50.10330">
    <property type="entry name" value="Probable inorganic polyphosphate/atp-NAD kinase, domain 1"/>
    <property type="match status" value="1"/>
</dbReference>
<name>A0ABN6XRH2_9MICO</name>
<evidence type="ECO:0000259" key="9">
    <source>
        <dbReference type="PROSITE" id="PS50146"/>
    </source>
</evidence>
<dbReference type="InterPro" id="IPR050187">
    <property type="entry name" value="Lipid_Phosphate_FormReg"/>
</dbReference>
<protein>
    <submittedName>
        <fullName evidence="10">Sphingosine kinase</fullName>
    </submittedName>
</protein>
<comment type="cofactor">
    <cofactor evidence="1">
        <name>Mg(2+)</name>
        <dbReference type="ChEBI" id="CHEBI:18420"/>
    </cofactor>
</comment>
<dbReference type="RefSeq" id="WP_286276348.1">
    <property type="nucleotide sequence ID" value="NZ_AP027731.1"/>
</dbReference>
<dbReference type="Pfam" id="PF00781">
    <property type="entry name" value="DAGK_cat"/>
    <property type="match status" value="1"/>
</dbReference>
<dbReference type="PROSITE" id="PS50146">
    <property type="entry name" value="DAGK"/>
    <property type="match status" value="1"/>
</dbReference>
<keyword evidence="8" id="KW-1208">Phospholipid metabolism</keyword>
<dbReference type="Proteomes" id="UP001321498">
    <property type="component" value="Chromosome"/>
</dbReference>
<keyword evidence="5 10" id="KW-0418">Kinase</keyword>
<keyword evidence="7" id="KW-0443">Lipid metabolism</keyword>
<dbReference type="Gene3D" id="2.60.200.40">
    <property type="match status" value="1"/>
</dbReference>
<keyword evidence="11" id="KW-1185">Reference proteome</keyword>
<dbReference type="EMBL" id="AP027731">
    <property type="protein sequence ID" value="BDZ46250.1"/>
    <property type="molecule type" value="Genomic_DNA"/>
</dbReference>
<keyword evidence="6" id="KW-0067">ATP-binding</keyword>
<evidence type="ECO:0000256" key="3">
    <source>
        <dbReference type="ARBA" id="ARBA00022679"/>
    </source>
</evidence>
<evidence type="ECO:0000256" key="8">
    <source>
        <dbReference type="ARBA" id="ARBA00023264"/>
    </source>
</evidence>
<sequence>MQDRRRLLVAVNPSASFGKNRAVGPLVLERLRAAGHDVTELTRPSMAQLHEATAAALAADRPDALVVVGGDGMVHFGAQHTAGGTLPLGIIAAGTGNDVARGLGLPRGDPERAVDALLAALDRPARRIDAIRVTGPSIAPLWVAGAVSAGFDALVNERANLMRFPRGGSRYTVAILRELLALRPLEYTIEVDGERRSERGVLLSVANNRYIGGGMHITPGALLDDGELDVLLVSPIGRLRFLALFPRVFSGRHVGLSVVRIERVRRITVDAAGPIAAYGDGERLGDLPLTFEVVPGALPLLL</sequence>
<evidence type="ECO:0000256" key="5">
    <source>
        <dbReference type="ARBA" id="ARBA00022777"/>
    </source>
</evidence>
<dbReference type="InterPro" id="IPR045540">
    <property type="entry name" value="YegS/DAGK_C"/>
</dbReference>
<dbReference type="Pfam" id="PF19279">
    <property type="entry name" value="YegS_C"/>
    <property type="match status" value="1"/>
</dbReference>
<proteinExistence type="inferred from homology"/>
<dbReference type="GO" id="GO:0016301">
    <property type="term" value="F:kinase activity"/>
    <property type="evidence" value="ECO:0007669"/>
    <property type="project" value="UniProtKB-KW"/>
</dbReference>
<keyword evidence="7" id="KW-0444">Lipid biosynthesis</keyword>
<evidence type="ECO:0000256" key="7">
    <source>
        <dbReference type="ARBA" id="ARBA00023209"/>
    </source>
</evidence>
<dbReference type="PANTHER" id="PTHR12358">
    <property type="entry name" value="SPHINGOSINE KINASE"/>
    <property type="match status" value="1"/>
</dbReference>
<evidence type="ECO:0000256" key="6">
    <source>
        <dbReference type="ARBA" id="ARBA00022840"/>
    </source>
</evidence>
<gene>
    <name evidence="10" type="ORF">GCM10025866_21590</name>
</gene>
<dbReference type="SMART" id="SM00046">
    <property type="entry name" value="DAGKc"/>
    <property type="match status" value="1"/>
</dbReference>
<evidence type="ECO:0000313" key="11">
    <source>
        <dbReference type="Proteomes" id="UP001321498"/>
    </source>
</evidence>
<dbReference type="PANTHER" id="PTHR12358:SF106">
    <property type="entry name" value="LIPID KINASE YEGS"/>
    <property type="match status" value="1"/>
</dbReference>
<evidence type="ECO:0000313" key="10">
    <source>
        <dbReference type="EMBL" id="BDZ46250.1"/>
    </source>
</evidence>
<accession>A0ABN6XRH2</accession>
<dbReference type="InterPro" id="IPR016064">
    <property type="entry name" value="NAD/diacylglycerol_kinase_sf"/>
</dbReference>
<dbReference type="SUPFAM" id="SSF111331">
    <property type="entry name" value="NAD kinase/diacylglycerol kinase-like"/>
    <property type="match status" value="1"/>
</dbReference>
<evidence type="ECO:0000256" key="4">
    <source>
        <dbReference type="ARBA" id="ARBA00022741"/>
    </source>
</evidence>
<keyword evidence="4" id="KW-0547">Nucleotide-binding</keyword>
<reference evidence="11" key="1">
    <citation type="journal article" date="2019" name="Int. J. Syst. Evol. Microbiol.">
        <title>The Global Catalogue of Microorganisms (GCM) 10K type strain sequencing project: providing services to taxonomists for standard genome sequencing and annotation.</title>
        <authorList>
            <consortium name="The Broad Institute Genomics Platform"/>
            <consortium name="The Broad Institute Genome Sequencing Center for Infectious Disease"/>
            <person name="Wu L."/>
            <person name="Ma J."/>
        </authorList>
    </citation>
    <scope>NUCLEOTIDE SEQUENCE [LARGE SCALE GENOMIC DNA]</scope>
    <source>
        <strain evidence="11">NBRC 108725</strain>
    </source>
</reference>
<dbReference type="InterPro" id="IPR017438">
    <property type="entry name" value="ATP-NAD_kinase_N"/>
</dbReference>
<keyword evidence="7" id="KW-0594">Phospholipid biosynthesis</keyword>
<keyword evidence="3" id="KW-0808">Transferase</keyword>
<organism evidence="10 11">
    <name type="scientific">Naasia aerilata</name>
    <dbReference type="NCBI Taxonomy" id="1162966"/>
    <lineage>
        <taxon>Bacteria</taxon>
        <taxon>Bacillati</taxon>
        <taxon>Actinomycetota</taxon>
        <taxon>Actinomycetes</taxon>
        <taxon>Micrococcales</taxon>
        <taxon>Microbacteriaceae</taxon>
        <taxon>Naasia</taxon>
    </lineage>
</organism>
<comment type="similarity">
    <text evidence="2">Belongs to the diacylglycerol/lipid kinase family.</text>
</comment>
<evidence type="ECO:0000256" key="2">
    <source>
        <dbReference type="ARBA" id="ARBA00005983"/>
    </source>
</evidence>
<feature type="domain" description="DAGKc" evidence="9">
    <location>
        <begin position="2"/>
        <end position="137"/>
    </location>
</feature>
<evidence type="ECO:0000256" key="1">
    <source>
        <dbReference type="ARBA" id="ARBA00001946"/>
    </source>
</evidence>